<dbReference type="SUPFAM" id="SSF109604">
    <property type="entry name" value="HD-domain/PDEase-like"/>
    <property type="match status" value="1"/>
</dbReference>
<evidence type="ECO:0000259" key="1">
    <source>
        <dbReference type="PROSITE" id="PS51833"/>
    </source>
</evidence>
<name>A0A7W0C851_9BACT</name>
<dbReference type="PROSITE" id="PS51833">
    <property type="entry name" value="HDOD"/>
    <property type="match status" value="1"/>
</dbReference>
<dbReference type="PANTHER" id="PTHR33525">
    <property type="match status" value="1"/>
</dbReference>
<proteinExistence type="predicted"/>
<dbReference type="PANTHER" id="PTHR33525:SF3">
    <property type="entry name" value="RIBONUCLEASE Y"/>
    <property type="match status" value="1"/>
</dbReference>
<sequence>MVSITCTGCNKTYQIPDSELPENKPVDLLCPACNTVLRVQKDQQQTRAETKTPSQTGPELMERIVQTSKALPPMPQIIARANEVLSSDNSGFKEISQVLETDQAMATRVLRIANSAYYGVSVPVTSVQQASALLGFQTLFELITVVSSSRMMGKHLEGYNIEAKFVWKHSLSVAVGAKAIAEKYHPELINDAFMSGLIHDSGMVLLDSHVHKNQRQFNELLARGKTLQDAETEMFEFDHAALAARYLKNWKLPENLTHAIRYHHSPAECGHDPLACILHISDAMANTNNLESNFVMDNSALDAIGMPTDDLDQMTFDMEDMVDSIIKSMEA</sequence>
<organism evidence="2 3">
    <name type="scientific">Desulfosalsimonas propionicica</name>
    <dbReference type="NCBI Taxonomy" id="332175"/>
    <lineage>
        <taxon>Bacteria</taxon>
        <taxon>Pseudomonadati</taxon>
        <taxon>Thermodesulfobacteriota</taxon>
        <taxon>Desulfobacteria</taxon>
        <taxon>Desulfobacterales</taxon>
        <taxon>Desulfosalsimonadaceae</taxon>
        <taxon>Desulfosalsimonas</taxon>
    </lineage>
</organism>
<dbReference type="InterPro" id="IPR003607">
    <property type="entry name" value="HD/PDEase_dom"/>
</dbReference>
<dbReference type="Gene3D" id="1.10.3210.10">
    <property type="entry name" value="Hypothetical protein af1432"/>
    <property type="match status" value="1"/>
</dbReference>
<dbReference type="InterPro" id="IPR052340">
    <property type="entry name" value="RNase_Y/CdgJ"/>
</dbReference>
<keyword evidence="3" id="KW-1185">Reference proteome</keyword>
<accession>A0A7W0C851</accession>
<dbReference type="RefSeq" id="WP_181550508.1">
    <property type="nucleotide sequence ID" value="NZ_JACDUS010000002.1"/>
</dbReference>
<dbReference type="SMART" id="SM00471">
    <property type="entry name" value="HDc"/>
    <property type="match status" value="1"/>
</dbReference>
<dbReference type="AlphaFoldDB" id="A0A7W0C851"/>
<gene>
    <name evidence="2" type="ORF">HNR65_001173</name>
</gene>
<dbReference type="Pfam" id="PF08668">
    <property type="entry name" value="HDOD"/>
    <property type="match status" value="1"/>
</dbReference>
<dbReference type="InterPro" id="IPR013976">
    <property type="entry name" value="HDOD"/>
</dbReference>
<evidence type="ECO:0000313" key="3">
    <source>
        <dbReference type="Proteomes" id="UP000525298"/>
    </source>
</evidence>
<protein>
    <submittedName>
        <fullName evidence="2">HD-like signal output (HDOD) protein</fullName>
    </submittedName>
</protein>
<dbReference type="Proteomes" id="UP000525298">
    <property type="component" value="Unassembled WGS sequence"/>
</dbReference>
<reference evidence="2 3" key="1">
    <citation type="submission" date="2020-07" db="EMBL/GenBank/DDBJ databases">
        <title>Genomic Encyclopedia of Type Strains, Phase IV (KMG-IV): sequencing the most valuable type-strain genomes for metagenomic binning, comparative biology and taxonomic classification.</title>
        <authorList>
            <person name="Goeker M."/>
        </authorList>
    </citation>
    <scope>NUCLEOTIDE SEQUENCE [LARGE SCALE GENOMIC DNA]</scope>
    <source>
        <strain evidence="2 3">DSM 17721</strain>
    </source>
</reference>
<feature type="domain" description="HDOD" evidence="1">
    <location>
        <begin position="71"/>
        <end position="266"/>
    </location>
</feature>
<dbReference type="EMBL" id="JACDUS010000002">
    <property type="protein sequence ID" value="MBA2880855.1"/>
    <property type="molecule type" value="Genomic_DNA"/>
</dbReference>
<evidence type="ECO:0000313" key="2">
    <source>
        <dbReference type="EMBL" id="MBA2880855.1"/>
    </source>
</evidence>
<comment type="caution">
    <text evidence="2">The sequence shown here is derived from an EMBL/GenBank/DDBJ whole genome shotgun (WGS) entry which is preliminary data.</text>
</comment>
<dbReference type="CDD" id="cd00077">
    <property type="entry name" value="HDc"/>
    <property type="match status" value="1"/>
</dbReference>